<evidence type="ECO:0000313" key="4">
    <source>
        <dbReference type="EMBL" id="SFG72644.1"/>
    </source>
</evidence>
<evidence type="ECO:0008006" key="6">
    <source>
        <dbReference type="Google" id="ProtNLM"/>
    </source>
</evidence>
<keyword evidence="3" id="KW-0472">Membrane</keyword>
<feature type="compositionally biased region" description="Polar residues" evidence="2">
    <location>
        <begin position="46"/>
        <end position="74"/>
    </location>
</feature>
<gene>
    <name evidence="4" type="ORF">SAMN04488063_2798</name>
</gene>
<proteinExistence type="predicted"/>
<keyword evidence="5" id="KW-1185">Reference proteome</keyword>
<evidence type="ECO:0000313" key="5">
    <source>
        <dbReference type="Proteomes" id="UP000198876"/>
    </source>
</evidence>
<protein>
    <recommendedName>
        <fullName evidence="6">DUF4129 domain-containing protein</fullName>
    </recommendedName>
</protein>
<feature type="transmembrane region" description="Helical" evidence="3">
    <location>
        <begin position="574"/>
        <end position="595"/>
    </location>
</feature>
<feature type="coiled-coil region" evidence="1">
    <location>
        <begin position="151"/>
        <end position="178"/>
    </location>
</feature>
<evidence type="ECO:0000256" key="2">
    <source>
        <dbReference type="SAM" id="MobiDB-lite"/>
    </source>
</evidence>
<feature type="region of interest" description="Disordered" evidence="2">
    <location>
        <begin position="613"/>
        <end position="634"/>
    </location>
</feature>
<organism evidence="4 5">
    <name type="scientific">Halopelagius inordinatus</name>
    <dbReference type="NCBI Taxonomy" id="553467"/>
    <lineage>
        <taxon>Archaea</taxon>
        <taxon>Methanobacteriati</taxon>
        <taxon>Methanobacteriota</taxon>
        <taxon>Stenosarchaea group</taxon>
        <taxon>Halobacteria</taxon>
        <taxon>Halobacteriales</taxon>
        <taxon>Haloferacaceae</taxon>
    </lineage>
</organism>
<dbReference type="STRING" id="553467.SAMN04488063_2798"/>
<evidence type="ECO:0000256" key="1">
    <source>
        <dbReference type="SAM" id="Coils"/>
    </source>
</evidence>
<feature type="region of interest" description="Disordered" evidence="2">
    <location>
        <begin position="126"/>
        <end position="146"/>
    </location>
</feature>
<keyword evidence="1" id="KW-0175">Coiled coil</keyword>
<feature type="region of interest" description="Disordered" evidence="2">
    <location>
        <begin position="35"/>
        <end position="77"/>
    </location>
</feature>
<accession>A0A1I2U685</accession>
<reference evidence="5" key="1">
    <citation type="submission" date="2016-10" db="EMBL/GenBank/DDBJ databases">
        <authorList>
            <person name="Varghese N."/>
            <person name="Submissions S."/>
        </authorList>
    </citation>
    <scope>NUCLEOTIDE SEQUENCE [LARGE SCALE GENOMIC DNA]</scope>
    <source>
        <strain evidence="5">CGMCC 1.7739</strain>
    </source>
</reference>
<keyword evidence="3" id="KW-0812">Transmembrane</keyword>
<dbReference type="EMBL" id="FOOQ01000003">
    <property type="protein sequence ID" value="SFG72644.1"/>
    <property type="molecule type" value="Genomic_DNA"/>
</dbReference>
<dbReference type="AlphaFoldDB" id="A0A1I2U685"/>
<evidence type="ECO:0000256" key="3">
    <source>
        <dbReference type="SAM" id="Phobius"/>
    </source>
</evidence>
<sequence>MPRDRVQGRVVAISVCLLVVLSLVYAVVPAGAASVAGSDGDRGVFPQQTTERPEQTAQGNNSTVVHENPRNASGSDDLEDVERWLANRMSGAVLDCTEQVRNGSSYACRRLDRDYPEWAGRYVEVQRQSGDTSTERTDETLSQTRQNAKRFAEQVETFRELEDEYEEAKAEGNSRRARELAHRLVEQSRRINQTGNRATSNYDAFSNETSGNLSEASDAVVEIENDTATTASAIRDAELVATTLSAEATEPDGSFSSPLVVEGQLLSENGTPVSNRRATFDVGNGTVATQTDARGRFSFEYRPTTELVGPSEWNVTYVPTNASLYGGSRDRISVDVTGVEGTVTVTNRPSTVRFNDTLTVSGRVEAAGRGVDDVPVAVSLGGARLGTVRTNETGGYSLTTSVPVNVSAGDARTVAELPFAGRALSADNASAPVRVESMATRLTLDGNRTGGRVAHIEGQLETEVGFVAGREVEISVNGSTVGQVETGPDGRFSADVDLPSSVTASDTAVVTATYAGAGENLESASGRVVLSPTASGESGGLGGLISDQIDSLFARLTGAPPERAQDASQGVTRFLPLAAVVLAILGILVLGYLVARWFAPESWLRRLLGDGDSDGGEVVSPETPDPDPVPAQTSRDDASLLATARERLSNGDTDAAVLAGYEAVRSRLSDRLDRDSPMTHWELVQFYRARLAAENANALQQLTEAYERAAFSLQTSSEETAQTALENAARVLEEIERPSDSRRN</sequence>
<dbReference type="Proteomes" id="UP000198876">
    <property type="component" value="Unassembled WGS sequence"/>
</dbReference>
<name>A0A1I2U685_9EURY</name>
<keyword evidence="3" id="KW-1133">Transmembrane helix</keyword>